<dbReference type="InParanoid" id="G0MQ28"/>
<evidence type="ECO:0000256" key="6">
    <source>
        <dbReference type="ARBA" id="ARBA00022845"/>
    </source>
</evidence>
<dbReference type="STRING" id="135651.G0MQ28"/>
<dbReference type="InterPro" id="IPR008705">
    <property type="entry name" value="Nanos/Xcar2"/>
</dbReference>
<evidence type="ECO:0000259" key="10">
    <source>
        <dbReference type="PROSITE" id="PS51522"/>
    </source>
</evidence>
<keyword evidence="12" id="KW-1185">Reference proteome</keyword>
<keyword evidence="3" id="KW-0479">Metal-binding</keyword>
<dbReference type="GO" id="GO:0005737">
    <property type="term" value="C:cytoplasm"/>
    <property type="evidence" value="ECO:0007669"/>
    <property type="project" value="UniProtKB-SubCell"/>
</dbReference>
<dbReference type="EMBL" id="GL379806">
    <property type="protein sequence ID" value="EGT40992.1"/>
    <property type="molecule type" value="Genomic_DNA"/>
</dbReference>
<gene>
    <name evidence="11" type="ORF">CAEBREN_24618</name>
</gene>
<dbReference type="eggNOG" id="KOG4602">
    <property type="taxonomic scope" value="Eukaryota"/>
</dbReference>
<keyword evidence="2" id="KW-0963">Cytoplasm</keyword>
<dbReference type="OrthoDB" id="5870823at2759"/>
<evidence type="ECO:0000256" key="8">
    <source>
        <dbReference type="PROSITE-ProRule" id="PRU00855"/>
    </source>
</evidence>
<dbReference type="HOGENOM" id="CLU_079987_0_0_1"/>
<dbReference type="InterPro" id="IPR038129">
    <property type="entry name" value="Nanos_sf"/>
</dbReference>
<dbReference type="Gene3D" id="4.10.60.30">
    <property type="entry name" value="Nanos, RNA-binding domain"/>
    <property type="match status" value="1"/>
</dbReference>
<comment type="similarity">
    <text evidence="8">Belongs to the nanos family.</text>
</comment>
<dbReference type="GO" id="GO:0008270">
    <property type="term" value="F:zinc ion binding"/>
    <property type="evidence" value="ECO:0007669"/>
    <property type="project" value="UniProtKB-KW"/>
</dbReference>
<name>G0MQ28_CAEBE</name>
<feature type="compositionally biased region" description="Low complexity" evidence="9">
    <location>
        <begin position="79"/>
        <end position="90"/>
    </location>
</feature>
<evidence type="ECO:0000256" key="3">
    <source>
        <dbReference type="ARBA" id="ARBA00022723"/>
    </source>
</evidence>
<evidence type="ECO:0000256" key="7">
    <source>
        <dbReference type="ARBA" id="ARBA00022884"/>
    </source>
</evidence>
<keyword evidence="4 8" id="KW-0863">Zinc-finger</keyword>
<dbReference type="AlphaFoldDB" id="G0MQ28"/>
<dbReference type="PROSITE" id="PS51522">
    <property type="entry name" value="ZF_NANOS"/>
    <property type="match status" value="1"/>
</dbReference>
<feature type="domain" description="Nanos-type" evidence="10">
    <location>
        <begin position="112"/>
        <end position="179"/>
    </location>
</feature>
<proteinExistence type="inferred from homology"/>
<keyword evidence="5" id="KW-0862">Zinc</keyword>
<evidence type="ECO:0000256" key="1">
    <source>
        <dbReference type="ARBA" id="ARBA00004496"/>
    </source>
</evidence>
<dbReference type="InterPro" id="IPR024161">
    <property type="entry name" value="Znf_nanos-typ"/>
</dbReference>
<dbReference type="GO" id="GO:0006417">
    <property type="term" value="P:regulation of translation"/>
    <property type="evidence" value="ECO:0007669"/>
    <property type="project" value="UniProtKB-UniRule"/>
</dbReference>
<evidence type="ECO:0000256" key="9">
    <source>
        <dbReference type="SAM" id="MobiDB-lite"/>
    </source>
</evidence>
<dbReference type="GO" id="GO:0003723">
    <property type="term" value="F:RNA binding"/>
    <property type="evidence" value="ECO:0007669"/>
    <property type="project" value="UniProtKB-UniRule"/>
</dbReference>
<dbReference type="Pfam" id="PF05741">
    <property type="entry name" value="zf-nanos"/>
    <property type="match status" value="1"/>
</dbReference>
<comment type="subcellular location">
    <subcellularLocation>
        <location evidence="1">Cytoplasm</location>
    </subcellularLocation>
</comment>
<sequence>MIEYQQSRPVTLPDILEQNYRGEHVATPAAHASPPPPLVQNPAGIIGHGRPNLHGRLPIVWEDEEEEDLRRRLLHQQQHLQNPGAQAPVPEAEEEEEVEPPVADVQEQRPMCCCFCFGTAARRAERLHLPVPEKDQQGPWSTHHSVVGGIAQCPALRRVVCGWCGATGDHAHTTRWHEANMPIPIHHFFH</sequence>
<keyword evidence="6 8" id="KW-0810">Translation regulation</keyword>
<dbReference type="PANTHER" id="PTHR12887">
    <property type="entry name" value="NANOS PROTEIN"/>
    <property type="match status" value="1"/>
</dbReference>
<evidence type="ECO:0000313" key="12">
    <source>
        <dbReference type="Proteomes" id="UP000008068"/>
    </source>
</evidence>
<evidence type="ECO:0000256" key="2">
    <source>
        <dbReference type="ARBA" id="ARBA00022490"/>
    </source>
</evidence>
<evidence type="ECO:0000313" key="11">
    <source>
        <dbReference type="EMBL" id="EGT40992.1"/>
    </source>
</evidence>
<organism evidence="12">
    <name type="scientific">Caenorhabditis brenneri</name>
    <name type="common">Nematode worm</name>
    <dbReference type="NCBI Taxonomy" id="135651"/>
    <lineage>
        <taxon>Eukaryota</taxon>
        <taxon>Metazoa</taxon>
        <taxon>Ecdysozoa</taxon>
        <taxon>Nematoda</taxon>
        <taxon>Chromadorea</taxon>
        <taxon>Rhabditida</taxon>
        <taxon>Rhabditina</taxon>
        <taxon>Rhabditomorpha</taxon>
        <taxon>Rhabditoidea</taxon>
        <taxon>Rhabditidae</taxon>
        <taxon>Peloderinae</taxon>
        <taxon>Caenorhabditis</taxon>
    </lineage>
</organism>
<reference evidence="12" key="1">
    <citation type="submission" date="2011-07" db="EMBL/GenBank/DDBJ databases">
        <authorList>
            <consortium name="Caenorhabditis brenneri Sequencing and Analysis Consortium"/>
            <person name="Wilson R.K."/>
        </authorList>
    </citation>
    <scope>NUCLEOTIDE SEQUENCE [LARGE SCALE GENOMIC DNA]</scope>
    <source>
        <strain evidence="12">PB2801</strain>
    </source>
</reference>
<protein>
    <recommendedName>
        <fullName evidence="10">Nanos-type domain-containing protein</fullName>
    </recommendedName>
</protein>
<evidence type="ECO:0000256" key="5">
    <source>
        <dbReference type="ARBA" id="ARBA00022833"/>
    </source>
</evidence>
<accession>G0MQ28</accession>
<dbReference type="Proteomes" id="UP000008068">
    <property type="component" value="Unassembled WGS sequence"/>
</dbReference>
<keyword evidence="7 8" id="KW-0694">RNA-binding</keyword>
<evidence type="ECO:0000256" key="4">
    <source>
        <dbReference type="ARBA" id="ARBA00022771"/>
    </source>
</evidence>
<feature type="region of interest" description="Disordered" evidence="9">
    <location>
        <begin position="79"/>
        <end position="103"/>
    </location>
</feature>